<dbReference type="AlphaFoldDB" id="A0AA39KA00"/>
<feature type="region of interest" description="Disordered" evidence="1">
    <location>
        <begin position="1"/>
        <end position="42"/>
    </location>
</feature>
<proteinExistence type="predicted"/>
<evidence type="ECO:0000256" key="1">
    <source>
        <dbReference type="SAM" id="MobiDB-lite"/>
    </source>
</evidence>
<feature type="compositionally biased region" description="Polar residues" evidence="1">
    <location>
        <begin position="1"/>
        <end position="13"/>
    </location>
</feature>
<sequence>MSTPWTRTSSSLPSDRIKPRNTQTQSKSSGKQKQEAPIPKSKPLLALESLLRALQSTTTTTPAQDPKGGCFCQAREHPLSPYTPTCPTCGLVLCTLNLPQHACLSCRTAPPPRNRDILIGRLQGEIVDLTRREEEARERAREEARVAAGAFPSLSGGERRSTPPPPPPQQQQHKVLSLNRKTKKVTVSSYPNTPASSRPDSPAPEEEDEPLRVPPPPGEVVYAKRNVDRGRPYANFGGGAARYEKGKRKGKENEAGPS</sequence>
<dbReference type="GO" id="GO:0072344">
    <property type="term" value="P:rescue of stalled ribosome"/>
    <property type="evidence" value="ECO:0007669"/>
    <property type="project" value="InterPro"/>
</dbReference>
<dbReference type="GO" id="GO:0008270">
    <property type="term" value="F:zinc ion binding"/>
    <property type="evidence" value="ECO:0007669"/>
    <property type="project" value="InterPro"/>
</dbReference>
<organism evidence="3 4">
    <name type="scientific">Armillaria tabescens</name>
    <name type="common">Ringless honey mushroom</name>
    <name type="synonym">Agaricus tabescens</name>
    <dbReference type="NCBI Taxonomy" id="1929756"/>
    <lineage>
        <taxon>Eukaryota</taxon>
        <taxon>Fungi</taxon>
        <taxon>Dikarya</taxon>
        <taxon>Basidiomycota</taxon>
        <taxon>Agaricomycotina</taxon>
        <taxon>Agaricomycetes</taxon>
        <taxon>Agaricomycetidae</taxon>
        <taxon>Agaricales</taxon>
        <taxon>Marasmiineae</taxon>
        <taxon>Physalacriaceae</taxon>
        <taxon>Desarmillaria</taxon>
    </lineage>
</organism>
<feature type="region of interest" description="Disordered" evidence="1">
    <location>
        <begin position="138"/>
        <end position="258"/>
    </location>
</feature>
<dbReference type="EMBL" id="JAUEPS010000022">
    <property type="protein sequence ID" value="KAK0457312.1"/>
    <property type="molecule type" value="Genomic_DNA"/>
</dbReference>
<dbReference type="RefSeq" id="XP_060329627.1">
    <property type="nucleotide sequence ID" value="XM_060482452.1"/>
</dbReference>
<accession>A0AA39KA00</accession>
<dbReference type="GO" id="GO:0005634">
    <property type="term" value="C:nucleus"/>
    <property type="evidence" value="ECO:0007669"/>
    <property type="project" value="InterPro"/>
</dbReference>
<gene>
    <name evidence="3" type="ORF">EV420DRAFT_519587</name>
</gene>
<feature type="domain" description="TRIP4/RQT4 C2HC5-type zinc finger" evidence="2">
    <location>
        <begin position="69"/>
        <end position="109"/>
    </location>
</feature>
<evidence type="ECO:0000313" key="3">
    <source>
        <dbReference type="EMBL" id="KAK0457312.1"/>
    </source>
</evidence>
<protein>
    <recommendedName>
        <fullName evidence="2">TRIP4/RQT4 C2HC5-type zinc finger domain-containing protein</fullName>
    </recommendedName>
</protein>
<dbReference type="Proteomes" id="UP001175211">
    <property type="component" value="Unassembled WGS sequence"/>
</dbReference>
<dbReference type="InterPro" id="IPR009349">
    <property type="entry name" value="TRIP4/RQT4_C2HC5_Znf"/>
</dbReference>
<comment type="caution">
    <text evidence="3">The sequence shown here is derived from an EMBL/GenBank/DDBJ whole genome shotgun (WGS) entry which is preliminary data.</text>
</comment>
<keyword evidence="4" id="KW-1185">Reference proteome</keyword>
<evidence type="ECO:0000313" key="4">
    <source>
        <dbReference type="Proteomes" id="UP001175211"/>
    </source>
</evidence>
<evidence type="ECO:0000259" key="2">
    <source>
        <dbReference type="Pfam" id="PF06221"/>
    </source>
</evidence>
<reference evidence="3" key="1">
    <citation type="submission" date="2023-06" db="EMBL/GenBank/DDBJ databases">
        <authorList>
            <consortium name="Lawrence Berkeley National Laboratory"/>
            <person name="Ahrendt S."/>
            <person name="Sahu N."/>
            <person name="Indic B."/>
            <person name="Wong-Bajracharya J."/>
            <person name="Merenyi Z."/>
            <person name="Ke H.-M."/>
            <person name="Monk M."/>
            <person name="Kocsube S."/>
            <person name="Drula E."/>
            <person name="Lipzen A."/>
            <person name="Balint B."/>
            <person name="Henrissat B."/>
            <person name="Andreopoulos B."/>
            <person name="Martin F.M."/>
            <person name="Harder C.B."/>
            <person name="Rigling D."/>
            <person name="Ford K.L."/>
            <person name="Foster G.D."/>
            <person name="Pangilinan J."/>
            <person name="Papanicolaou A."/>
            <person name="Barry K."/>
            <person name="LaButti K."/>
            <person name="Viragh M."/>
            <person name="Koriabine M."/>
            <person name="Yan M."/>
            <person name="Riley R."/>
            <person name="Champramary S."/>
            <person name="Plett K.L."/>
            <person name="Tsai I.J."/>
            <person name="Slot J."/>
            <person name="Sipos G."/>
            <person name="Plett J."/>
            <person name="Nagy L.G."/>
            <person name="Grigoriev I.V."/>
        </authorList>
    </citation>
    <scope>NUCLEOTIDE SEQUENCE</scope>
    <source>
        <strain evidence="3">CCBAS 213</strain>
    </source>
</reference>
<dbReference type="GeneID" id="85366000"/>
<dbReference type="GO" id="GO:0180022">
    <property type="term" value="C:RQC-trigger complex"/>
    <property type="evidence" value="ECO:0007669"/>
    <property type="project" value="InterPro"/>
</dbReference>
<name>A0AA39KA00_ARMTA</name>
<dbReference type="Pfam" id="PF06221">
    <property type="entry name" value="zf-C2HC5"/>
    <property type="match status" value="1"/>
</dbReference>